<dbReference type="Proteomes" id="UP000658127">
    <property type="component" value="Unassembled WGS sequence"/>
</dbReference>
<evidence type="ECO:0000256" key="1">
    <source>
        <dbReference type="SAM" id="MobiDB-lite"/>
    </source>
</evidence>
<feature type="region of interest" description="Disordered" evidence="1">
    <location>
        <begin position="1"/>
        <end position="35"/>
    </location>
</feature>
<reference evidence="3" key="1">
    <citation type="journal article" date="2019" name="Int. J. Syst. Evol. Microbiol.">
        <title>The Global Catalogue of Microorganisms (GCM) 10K type strain sequencing project: providing services to taxonomists for standard genome sequencing and annotation.</title>
        <authorList>
            <consortium name="The Broad Institute Genomics Platform"/>
            <consortium name="The Broad Institute Genome Sequencing Center for Infectious Disease"/>
            <person name="Wu L."/>
            <person name="Ma J."/>
        </authorList>
    </citation>
    <scope>NUCLEOTIDE SEQUENCE [LARGE SCALE GENOMIC DNA]</scope>
    <source>
        <strain evidence="3">CGMCC 4.7329</strain>
    </source>
</reference>
<proteinExistence type="predicted"/>
<sequence>MVQGERDPGIEAGPGPAAGDGLRAQRRQVGHPSEVRALTQPAALLALSAATLTTTALHHYL</sequence>
<name>A0ABQ2L2G7_9NOCA</name>
<organism evidence="2 3">
    <name type="scientific">Nocardia rhizosphaerihabitans</name>
    <dbReference type="NCBI Taxonomy" id="1691570"/>
    <lineage>
        <taxon>Bacteria</taxon>
        <taxon>Bacillati</taxon>
        <taxon>Actinomycetota</taxon>
        <taxon>Actinomycetes</taxon>
        <taxon>Mycobacteriales</taxon>
        <taxon>Nocardiaceae</taxon>
        <taxon>Nocardia</taxon>
    </lineage>
</organism>
<accession>A0ABQ2L2G7</accession>
<evidence type="ECO:0000313" key="3">
    <source>
        <dbReference type="Proteomes" id="UP000658127"/>
    </source>
</evidence>
<feature type="compositionally biased region" description="Low complexity" evidence="1">
    <location>
        <begin position="10"/>
        <end position="21"/>
    </location>
</feature>
<keyword evidence="3" id="KW-1185">Reference proteome</keyword>
<comment type="caution">
    <text evidence="2">The sequence shown here is derived from an EMBL/GenBank/DDBJ whole genome shotgun (WGS) entry which is preliminary data.</text>
</comment>
<protein>
    <submittedName>
        <fullName evidence="2">Uncharacterized protein</fullName>
    </submittedName>
</protein>
<evidence type="ECO:0000313" key="2">
    <source>
        <dbReference type="EMBL" id="GGN98837.1"/>
    </source>
</evidence>
<gene>
    <name evidence="2" type="ORF">GCM10011610_66170</name>
</gene>
<dbReference type="EMBL" id="BMNE01000012">
    <property type="protein sequence ID" value="GGN98837.1"/>
    <property type="molecule type" value="Genomic_DNA"/>
</dbReference>